<keyword evidence="8" id="KW-0969">Cilium</keyword>
<gene>
    <name evidence="8" type="ORF">DKZ56_05520</name>
</gene>
<comment type="similarity">
    <text evidence="6">Belongs to the bacillales FliT family.</text>
</comment>
<evidence type="ECO:0000256" key="3">
    <source>
        <dbReference type="ARBA" id="ARBA00022795"/>
    </source>
</evidence>
<name>A0A4V1A2Y4_9BACL</name>
<dbReference type="AlphaFoldDB" id="A0A4V1A2Y4"/>
<dbReference type="InterPro" id="IPR008622">
    <property type="entry name" value="FliT"/>
</dbReference>
<evidence type="ECO:0000256" key="6">
    <source>
        <dbReference type="ARBA" id="ARBA00093785"/>
    </source>
</evidence>
<dbReference type="EMBL" id="CP036528">
    <property type="protein sequence ID" value="QBK25360.1"/>
    <property type="molecule type" value="Genomic_DNA"/>
</dbReference>
<evidence type="ECO:0000256" key="1">
    <source>
        <dbReference type="ARBA" id="ARBA00004514"/>
    </source>
</evidence>
<evidence type="ECO:0000256" key="4">
    <source>
        <dbReference type="ARBA" id="ARBA00023186"/>
    </source>
</evidence>
<organism evidence="8 9">
    <name type="scientific">Ureibacillus thermophilus</name>
    <dbReference type="NCBI Taxonomy" id="367743"/>
    <lineage>
        <taxon>Bacteria</taxon>
        <taxon>Bacillati</taxon>
        <taxon>Bacillota</taxon>
        <taxon>Bacilli</taxon>
        <taxon>Bacillales</taxon>
        <taxon>Caryophanaceae</taxon>
        <taxon>Ureibacillus</taxon>
    </lineage>
</organism>
<accession>A0A4V1A2Y4</accession>
<comment type="function">
    <text evidence="5">May act as an export chaperone for the filament capping protein FliD.</text>
</comment>
<evidence type="ECO:0000256" key="5">
    <source>
        <dbReference type="ARBA" id="ARBA00093765"/>
    </source>
</evidence>
<sequence>MDLTNELLQISAKLYQLLSSSIPKGEERSQYIDRINFLLDEQGKIINALKAQNFQLNKEIKSHAMLMELNRRIGEKLQLVMEEVKKDLRDIQNTKKNEKHYMNPYSNVQVMDGMYYDRKS</sequence>
<reference evidence="8 9" key="1">
    <citation type="submission" date="2019-02" db="EMBL/GenBank/DDBJ databases">
        <title>Ureibacillus thermophilus.</title>
        <authorList>
            <person name="Sunny J.S."/>
            <person name="Natarajan A."/>
            <person name="Saleena L.M."/>
        </authorList>
    </citation>
    <scope>NUCLEOTIDE SEQUENCE [LARGE SCALE GENOMIC DNA]</scope>
    <source>
        <strain evidence="8 9">LM102</strain>
    </source>
</reference>
<keyword evidence="3" id="KW-1005">Bacterial flagellum biogenesis</keyword>
<keyword evidence="8" id="KW-0966">Cell projection</keyword>
<protein>
    <recommendedName>
        <fullName evidence="7">Flagellar protein FliT</fullName>
    </recommendedName>
</protein>
<dbReference type="KEGG" id="uth:DKZ56_05520"/>
<evidence type="ECO:0000313" key="8">
    <source>
        <dbReference type="EMBL" id="QBK25360.1"/>
    </source>
</evidence>
<comment type="subcellular location">
    <subcellularLocation>
        <location evidence="1">Cytoplasm</location>
        <location evidence="1">Cytosol</location>
    </subcellularLocation>
</comment>
<dbReference type="RefSeq" id="WP_208651747.1">
    <property type="nucleotide sequence ID" value="NZ_CP036528.1"/>
</dbReference>
<keyword evidence="9" id="KW-1185">Reference proteome</keyword>
<dbReference type="Proteomes" id="UP000291151">
    <property type="component" value="Chromosome"/>
</dbReference>
<evidence type="ECO:0000313" key="9">
    <source>
        <dbReference type="Proteomes" id="UP000291151"/>
    </source>
</evidence>
<proteinExistence type="inferred from homology"/>
<evidence type="ECO:0000256" key="2">
    <source>
        <dbReference type="ARBA" id="ARBA00022490"/>
    </source>
</evidence>
<keyword evidence="4" id="KW-0143">Chaperone</keyword>
<evidence type="ECO:0000256" key="7">
    <source>
        <dbReference type="ARBA" id="ARBA00093797"/>
    </source>
</evidence>
<keyword evidence="8" id="KW-0282">Flagellum</keyword>
<keyword evidence="2" id="KW-0963">Cytoplasm</keyword>
<dbReference type="Pfam" id="PF05400">
    <property type="entry name" value="FliT"/>
    <property type="match status" value="1"/>
</dbReference>